<dbReference type="PANTHER" id="PTHR30290">
    <property type="entry name" value="PERIPLASMIC BINDING COMPONENT OF ABC TRANSPORTER"/>
    <property type="match status" value="1"/>
</dbReference>
<dbReference type="Gene3D" id="3.10.105.10">
    <property type="entry name" value="Dipeptide-binding Protein, Domain 3"/>
    <property type="match status" value="1"/>
</dbReference>
<feature type="chain" id="PRO_5042332672" evidence="5">
    <location>
        <begin position="22"/>
        <end position="541"/>
    </location>
</feature>
<feature type="signal peptide" evidence="5">
    <location>
        <begin position="1"/>
        <end position="21"/>
    </location>
</feature>
<evidence type="ECO:0000256" key="1">
    <source>
        <dbReference type="ARBA" id="ARBA00005695"/>
    </source>
</evidence>
<reference evidence="8 10" key="2">
    <citation type="submission" date="2018-08" db="EMBL/GenBank/DDBJ databases">
        <title>A genome reference for cultivated species of the human gut microbiota.</title>
        <authorList>
            <person name="Zou Y."/>
            <person name="Xue W."/>
            <person name="Luo G."/>
        </authorList>
    </citation>
    <scope>NUCLEOTIDE SEQUENCE [LARGE SCALE GENOMIC DNA]</scope>
    <source>
        <strain evidence="8 10">TF05-11AC</strain>
    </source>
</reference>
<reference evidence="7 9" key="1">
    <citation type="submission" date="2015-09" db="EMBL/GenBank/DDBJ databases">
        <authorList>
            <consortium name="Pathogen Informatics"/>
        </authorList>
    </citation>
    <scope>NUCLEOTIDE SEQUENCE [LARGE SCALE GENOMIC DNA]</scope>
    <source>
        <strain evidence="7 9">2789STDY5608850</strain>
    </source>
</reference>
<evidence type="ECO:0000259" key="6">
    <source>
        <dbReference type="Pfam" id="PF00496"/>
    </source>
</evidence>
<protein>
    <submittedName>
        <fullName evidence="8">ABC transporter substrate-binding protein</fullName>
    </submittedName>
    <submittedName>
        <fullName evidence="7">Family 5 extracellular solute-binding protein</fullName>
    </submittedName>
</protein>
<dbReference type="EMBL" id="CYZE01000001">
    <property type="protein sequence ID" value="CUN60921.1"/>
    <property type="molecule type" value="Genomic_DNA"/>
</dbReference>
<dbReference type="GO" id="GO:0015833">
    <property type="term" value="P:peptide transport"/>
    <property type="evidence" value="ECO:0007669"/>
    <property type="project" value="TreeGrafter"/>
</dbReference>
<dbReference type="Gene3D" id="3.90.76.10">
    <property type="entry name" value="Dipeptide-binding Protein, Domain 1"/>
    <property type="match status" value="1"/>
</dbReference>
<dbReference type="CDD" id="cd00995">
    <property type="entry name" value="PBP2_NikA_DppA_OppA_like"/>
    <property type="match status" value="1"/>
</dbReference>
<dbReference type="PROSITE" id="PS51257">
    <property type="entry name" value="PROKAR_LIPOPROTEIN"/>
    <property type="match status" value="1"/>
</dbReference>
<proteinExistence type="inferred from homology"/>
<dbReference type="InterPro" id="IPR030678">
    <property type="entry name" value="Peptide/Ni-bd"/>
</dbReference>
<evidence type="ECO:0000313" key="8">
    <source>
        <dbReference type="EMBL" id="RGM08828.1"/>
    </source>
</evidence>
<feature type="domain" description="Solute-binding protein family 5" evidence="6">
    <location>
        <begin position="102"/>
        <end position="436"/>
    </location>
</feature>
<keyword evidence="3 5" id="KW-0732">Signal</keyword>
<dbReference type="Pfam" id="PF00496">
    <property type="entry name" value="SBP_bac_5"/>
    <property type="match status" value="1"/>
</dbReference>
<dbReference type="InterPro" id="IPR000914">
    <property type="entry name" value="SBP_5_dom"/>
</dbReference>
<feature type="region of interest" description="Disordered" evidence="4">
    <location>
        <begin position="29"/>
        <end position="54"/>
    </location>
</feature>
<accession>A0A173Y9Q4</accession>
<evidence type="ECO:0000256" key="3">
    <source>
        <dbReference type="ARBA" id="ARBA00022729"/>
    </source>
</evidence>
<sequence length="541" mass="59915">MKKLGALLLAAALVMSMTACGGGNKNTGEGTAAPAGESSTNAGTKAGTKAGESGGEKTLNVGTINVLGTFMPGSENEVCHWGCYLVYDYLFYYDEDNNPFSDILKEWHYEEDGTTFVMECRDDVYFANGDQMTGDDVLFSIKTLVDRETNQAAYYATVDWDKSYVSEDGFTVYLANTQEFGPGIINMGVVYLLDQSWCEETGFDNIDPWLNAPNGSGPYEVAEYVTDSYVTLKRRDSYWGEFTGADTVKINHYAEDSAMYMALETGEIDLALNIAESDYSRALTDDKIAVMTTHEGENILLALDNNNQYMKDENVRLAIAYGVNWQDVAESARGELAEVPGSIITSVSPYYKDTGVYEYDLEKAKQYMEAAGYVTDGSTVNFTLNMTTVDQAVKTNAATVIQFYLQQLGINLQMNFTDFPTAFSAWLTEGGTDLNFQDSDTGSVCGEPYISLRFFPAELATFPFAAISDETFVTLYKEANYTTDDDVRKEKYAELQQYVHDRAMIIPLYESVDAVAYNPEKIESVSLHSAVSANLRYVILK</sequence>
<name>A0A173Y9Q4_9FIRM</name>
<dbReference type="GO" id="GO:1904680">
    <property type="term" value="F:peptide transmembrane transporter activity"/>
    <property type="evidence" value="ECO:0007669"/>
    <property type="project" value="TreeGrafter"/>
</dbReference>
<dbReference type="SUPFAM" id="SSF53850">
    <property type="entry name" value="Periplasmic binding protein-like II"/>
    <property type="match status" value="1"/>
</dbReference>
<dbReference type="GO" id="GO:0043190">
    <property type="term" value="C:ATP-binding cassette (ABC) transporter complex"/>
    <property type="evidence" value="ECO:0007669"/>
    <property type="project" value="InterPro"/>
</dbReference>
<dbReference type="PANTHER" id="PTHR30290:SF9">
    <property type="entry name" value="OLIGOPEPTIDE-BINDING PROTEIN APPA"/>
    <property type="match status" value="1"/>
</dbReference>
<comment type="similarity">
    <text evidence="1">Belongs to the bacterial solute-binding protein 5 family.</text>
</comment>
<evidence type="ECO:0000256" key="2">
    <source>
        <dbReference type="ARBA" id="ARBA00022448"/>
    </source>
</evidence>
<dbReference type="RefSeq" id="WP_055652996.1">
    <property type="nucleotide sequence ID" value="NZ_CABIXC010000001.1"/>
</dbReference>
<organism evidence="7 9">
    <name type="scientific">Hungatella hathewayi</name>
    <dbReference type="NCBI Taxonomy" id="154046"/>
    <lineage>
        <taxon>Bacteria</taxon>
        <taxon>Bacillati</taxon>
        <taxon>Bacillota</taxon>
        <taxon>Clostridia</taxon>
        <taxon>Lachnospirales</taxon>
        <taxon>Lachnospiraceae</taxon>
        <taxon>Hungatella</taxon>
    </lineage>
</organism>
<evidence type="ECO:0000313" key="9">
    <source>
        <dbReference type="Proteomes" id="UP000095651"/>
    </source>
</evidence>
<dbReference type="Proteomes" id="UP000095651">
    <property type="component" value="Unassembled WGS sequence"/>
</dbReference>
<evidence type="ECO:0000256" key="5">
    <source>
        <dbReference type="SAM" id="SignalP"/>
    </source>
</evidence>
<evidence type="ECO:0000313" key="10">
    <source>
        <dbReference type="Proteomes" id="UP000261257"/>
    </source>
</evidence>
<evidence type="ECO:0000256" key="4">
    <source>
        <dbReference type="SAM" id="MobiDB-lite"/>
    </source>
</evidence>
<gene>
    <name evidence="7" type="primary">nikA</name>
    <name evidence="8" type="ORF">DXC39_02370</name>
    <name evidence="7" type="ORF">ERS852407_00696</name>
</gene>
<keyword evidence="2" id="KW-0813">Transport</keyword>
<dbReference type="Proteomes" id="UP000261257">
    <property type="component" value="Unassembled WGS sequence"/>
</dbReference>
<dbReference type="PIRSF" id="PIRSF002741">
    <property type="entry name" value="MppA"/>
    <property type="match status" value="1"/>
</dbReference>
<dbReference type="InterPro" id="IPR039424">
    <property type="entry name" value="SBP_5"/>
</dbReference>
<dbReference type="EMBL" id="QSSQ01000001">
    <property type="protein sequence ID" value="RGM08828.1"/>
    <property type="molecule type" value="Genomic_DNA"/>
</dbReference>
<dbReference type="Gene3D" id="3.40.190.10">
    <property type="entry name" value="Periplasmic binding protein-like II"/>
    <property type="match status" value="1"/>
</dbReference>
<dbReference type="GO" id="GO:0042597">
    <property type="term" value="C:periplasmic space"/>
    <property type="evidence" value="ECO:0007669"/>
    <property type="project" value="UniProtKB-ARBA"/>
</dbReference>
<evidence type="ECO:0000313" key="7">
    <source>
        <dbReference type="EMBL" id="CUN60921.1"/>
    </source>
</evidence>
<dbReference type="AlphaFoldDB" id="A0A173Y9Q4"/>